<keyword evidence="9 12" id="KW-1133">Transmembrane helix</keyword>
<comment type="caution">
    <text evidence="16">The sequence shown here is derived from an EMBL/GenBank/DDBJ whole genome shotgun (WGS) entry which is preliminary data.</text>
</comment>
<dbReference type="PANTHER" id="PTHR48063">
    <property type="entry name" value="LRR RECEPTOR-LIKE KINASE"/>
    <property type="match status" value="1"/>
</dbReference>
<evidence type="ECO:0000256" key="8">
    <source>
        <dbReference type="ARBA" id="ARBA00022737"/>
    </source>
</evidence>
<dbReference type="Pfam" id="PF13855">
    <property type="entry name" value="LRR_8"/>
    <property type="match status" value="2"/>
</dbReference>
<reference evidence="16 17" key="1">
    <citation type="journal article" date="2019" name="Sci. Rep.">
        <title>A high-quality genome of Eragrostis curvula grass provides insights into Poaceae evolution and supports new strategies to enhance forage quality.</title>
        <authorList>
            <person name="Carballo J."/>
            <person name="Santos B.A.C.M."/>
            <person name="Zappacosta D."/>
            <person name="Garbus I."/>
            <person name="Selva J.P."/>
            <person name="Gallo C.A."/>
            <person name="Diaz A."/>
            <person name="Albertini E."/>
            <person name="Caccamo M."/>
            <person name="Echenique V."/>
        </authorList>
    </citation>
    <scope>NUCLEOTIDE SEQUENCE [LARGE SCALE GENOMIC DNA]</scope>
    <source>
        <strain evidence="17">cv. Victoria</strain>
        <tissue evidence="16">Leaf</tissue>
    </source>
</reference>
<evidence type="ECO:0000259" key="14">
    <source>
        <dbReference type="Pfam" id="PF08263"/>
    </source>
</evidence>
<evidence type="ECO:0000256" key="1">
    <source>
        <dbReference type="ARBA" id="ARBA00004251"/>
    </source>
</evidence>
<keyword evidence="10 12" id="KW-0472">Membrane</keyword>
<comment type="subcellular location">
    <subcellularLocation>
        <location evidence="1">Cell membrane</location>
        <topology evidence="1">Single-pass type I membrane protein</topology>
    </subcellularLocation>
</comment>
<feature type="domain" description="Disease resistance R13L4/SHOC-2-like LRR" evidence="15">
    <location>
        <begin position="107"/>
        <end position="328"/>
    </location>
</feature>
<dbReference type="PRINTS" id="PR00019">
    <property type="entry name" value="LEURICHRPT"/>
</dbReference>
<keyword evidence="3" id="KW-1003">Cell membrane</keyword>
<evidence type="ECO:0000256" key="7">
    <source>
        <dbReference type="ARBA" id="ARBA00022729"/>
    </source>
</evidence>
<evidence type="ECO:0000256" key="12">
    <source>
        <dbReference type="SAM" id="Phobius"/>
    </source>
</evidence>
<evidence type="ECO:0000259" key="15">
    <source>
        <dbReference type="Pfam" id="PF23598"/>
    </source>
</evidence>
<dbReference type="SMART" id="SM00365">
    <property type="entry name" value="LRR_SD22"/>
    <property type="match status" value="5"/>
</dbReference>
<dbReference type="OrthoDB" id="773329at2759"/>
<protein>
    <submittedName>
        <fullName evidence="16">Uncharacterized protein</fullName>
    </submittedName>
</protein>
<dbReference type="FunFam" id="3.80.10.10:FF:000095">
    <property type="entry name" value="LRR receptor-like serine/threonine-protein kinase GSO1"/>
    <property type="match status" value="1"/>
</dbReference>
<dbReference type="PROSITE" id="PS51450">
    <property type="entry name" value="LRR"/>
    <property type="match status" value="1"/>
</dbReference>
<keyword evidence="8" id="KW-0677">Repeat</keyword>
<feature type="chain" id="PRO_5023804054" evidence="13">
    <location>
        <begin position="24"/>
        <end position="1070"/>
    </location>
</feature>
<keyword evidence="17" id="KW-1185">Reference proteome</keyword>
<evidence type="ECO:0000256" key="9">
    <source>
        <dbReference type="ARBA" id="ARBA00022989"/>
    </source>
</evidence>
<evidence type="ECO:0000256" key="6">
    <source>
        <dbReference type="ARBA" id="ARBA00022692"/>
    </source>
</evidence>
<dbReference type="InterPro" id="IPR032675">
    <property type="entry name" value="LRR_dom_sf"/>
</dbReference>
<feature type="signal peptide" evidence="13">
    <location>
        <begin position="1"/>
        <end position="23"/>
    </location>
</feature>
<dbReference type="AlphaFoldDB" id="A0A5J9UNT9"/>
<dbReference type="InterPro" id="IPR001611">
    <property type="entry name" value="Leu-rich_rpt"/>
</dbReference>
<proteinExistence type="inferred from homology"/>
<name>A0A5J9UNT9_9POAL</name>
<dbReference type="Gramene" id="TVU24857">
    <property type="protein sequence ID" value="TVU24857"/>
    <property type="gene ID" value="EJB05_27319"/>
</dbReference>
<feature type="transmembrane region" description="Helical" evidence="12">
    <location>
        <begin position="1016"/>
        <end position="1039"/>
    </location>
</feature>
<dbReference type="Proteomes" id="UP000324897">
    <property type="component" value="Chromosome 2"/>
</dbReference>
<evidence type="ECO:0000256" key="11">
    <source>
        <dbReference type="ARBA" id="ARBA00023180"/>
    </source>
</evidence>
<keyword evidence="6 12" id="KW-0812">Transmembrane</keyword>
<dbReference type="InterPro" id="IPR046956">
    <property type="entry name" value="RLP23-like"/>
</dbReference>
<dbReference type="FunFam" id="3.80.10.10:FF:000649">
    <property type="entry name" value="Leucine Rich Repeat family protein"/>
    <property type="match status" value="1"/>
</dbReference>
<keyword evidence="4" id="KW-0433">Leucine-rich repeat</keyword>
<dbReference type="PANTHER" id="PTHR48063:SF95">
    <property type="entry name" value="OS11G0564900 PROTEIN"/>
    <property type="match status" value="1"/>
</dbReference>
<evidence type="ECO:0000256" key="5">
    <source>
        <dbReference type="ARBA" id="ARBA00022626"/>
    </source>
</evidence>
<evidence type="ECO:0000256" key="2">
    <source>
        <dbReference type="ARBA" id="ARBA00009592"/>
    </source>
</evidence>
<dbReference type="FunFam" id="3.80.10.10:FF:000041">
    <property type="entry name" value="LRR receptor-like serine/threonine-protein kinase ERECTA"/>
    <property type="match status" value="2"/>
</dbReference>
<sequence>MRHTSTKLLFLVICSFFLILARAQQQPKPTDDNTANSCIPRERNALLAFKEGITNDTYNMLASWRRGQDCCQWRGVTCSNRSGHVMKLDLRGSLGYEEDPQYLVGQISPSLLSLEHLEYLDLSSNFLTWRNDSVPEFLGSMKNLRHLDLSNMNFSGGVSSFLGNLSYLEYLDLSWSFWYLSNLSYSPEFICSMTNLRHLGLSGMPFTGILPSSIGNLTNLEFLGLSTSSFSGIVPPQLGNLSNLQHLDLSFMDLYSTDISWLSHLHLLEYLHMSVVNLSAAVGWPHVINTLPSLDTLRLVDCLLPSANQSLMHLNLTNLDKLDLSFNNFHHPVASCWFWNLTNMKELNLSGSNLYGPFPTELGRMTGLKLLDFSFNGNTAMMLVDLKDLCALEILWLDESLASGNITELVENLPRCPSNKLQSLSLGGNNITGILPDRLNHLTGLDTLNLYNNSISGAIPQEIGTCTSLRAVYLSYNNLTGAIPQGIGNCTSLRSIYLSHNNLTGAIPTGIHVPGTGSENCKSLLWIDLSNNHFTGAIPPEIGNNTCLAYLNLSKNLLTGPIHPVLWNNLPSLYKLDLSNNDLTETIPPGIGNHTNLWYLDLSNNLIESIQPMSENKFTSLSYLDLSFNRLSGVIPLGIGNLTSLETLILHSNQLTGQMPPLPRSLVVLDISKNLLSGPLPLDFRAPNIKVLTLFSNQISGHIPRSICGLQNMLVLDLSNNSMEGKLPSCFPMPNIVFLLLNNNRFLGKLPPSFQRCSSLAFLDLAWNNFYGTLPIWIGNLMNMQFLQLSHNMFYGDIPVSITNLRRLRHLNLASNSLSGDIPWMLSNLTAMTKNHWKKRGVNMFRWYKKRVGEFEEVIPVVMKQQELNYGFEIFEVVAIDLSHNHLTGGIPNEVTSLNRLMNLNLSWNLLSGNIPVNVGHMESVVSLDLSWNNISGQIPSSLSELSYLEKLDLSYNNLTGTIPSGRQLDTLYIENPSMYDGNNGLCGPPLRRNCSGNNAPETSTQNTRAKFSEHMFFYFGLGSGFTVGLWIVFCAMLFKKTWRISYFRHFDRVYDKIYVFVVVTWGKKD</sequence>
<evidence type="ECO:0000313" key="17">
    <source>
        <dbReference type="Proteomes" id="UP000324897"/>
    </source>
</evidence>
<keyword evidence="5" id="KW-1070">Brassinosteroid signaling pathway</keyword>
<dbReference type="SMART" id="SM00369">
    <property type="entry name" value="LRR_TYP"/>
    <property type="match status" value="12"/>
</dbReference>
<dbReference type="SUPFAM" id="SSF52058">
    <property type="entry name" value="L domain-like"/>
    <property type="match status" value="3"/>
</dbReference>
<dbReference type="Gene3D" id="3.80.10.10">
    <property type="entry name" value="Ribonuclease Inhibitor"/>
    <property type="match status" value="6"/>
</dbReference>
<dbReference type="InterPro" id="IPR003591">
    <property type="entry name" value="Leu-rich_rpt_typical-subtyp"/>
</dbReference>
<dbReference type="GO" id="GO:0005886">
    <property type="term" value="C:plasma membrane"/>
    <property type="evidence" value="ECO:0007669"/>
    <property type="project" value="UniProtKB-SubCell"/>
</dbReference>
<dbReference type="Pfam" id="PF08263">
    <property type="entry name" value="LRRNT_2"/>
    <property type="match status" value="1"/>
</dbReference>
<dbReference type="Pfam" id="PF00560">
    <property type="entry name" value="LRR_1"/>
    <property type="match status" value="9"/>
</dbReference>
<dbReference type="Pfam" id="PF23598">
    <property type="entry name" value="LRR_14"/>
    <property type="match status" value="1"/>
</dbReference>
<accession>A0A5J9UNT9</accession>
<dbReference type="GO" id="GO:0009742">
    <property type="term" value="P:brassinosteroid mediated signaling pathway"/>
    <property type="evidence" value="ECO:0007669"/>
    <property type="project" value="UniProtKB-KW"/>
</dbReference>
<dbReference type="InterPro" id="IPR055414">
    <property type="entry name" value="LRR_R13L4/SHOC2-like"/>
</dbReference>
<feature type="non-terminal residue" evidence="16">
    <location>
        <position position="1"/>
    </location>
</feature>
<evidence type="ECO:0000256" key="10">
    <source>
        <dbReference type="ARBA" id="ARBA00023136"/>
    </source>
</evidence>
<gene>
    <name evidence="16" type="ORF">EJB05_27319</name>
</gene>
<comment type="similarity">
    <text evidence="2">Belongs to the RLP family.</text>
</comment>
<evidence type="ECO:0000256" key="13">
    <source>
        <dbReference type="SAM" id="SignalP"/>
    </source>
</evidence>
<evidence type="ECO:0000256" key="4">
    <source>
        <dbReference type="ARBA" id="ARBA00022614"/>
    </source>
</evidence>
<feature type="domain" description="Leucine-rich repeat-containing N-terminal plant-type" evidence="14">
    <location>
        <begin position="41"/>
        <end position="79"/>
    </location>
</feature>
<dbReference type="InterPro" id="IPR013210">
    <property type="entry name" value="LRR_N_plant-typ"/>
</dbReference>
<evidence type="ECO:0000313" key="16">
    <source>
        <dbReference type="EMBL" id="TVU24857.1"/>
    </source>
</evidence>
<dbReference type="FunFam" id="3.80.10.10:FF:000111">
    <property type="entry name" value="LRR receptor-like serine/threonine-protein kinase ERECTA"/>
    <property type="match status" value="1"/>
</dbReference>
<dbReference type="EMBL" id="RWGY01000013">
    <property type="protein sequence ID" value="TVU24857.1"/>
    <property type="molecule type" value="Genomic_DNA"/>
</dbReference>
<evidence type="ECO:0000256" key="3">
    <source>
        <dbReference type="ARBA" id="ARBA00022475"/>
    </source>
</evidence>
<keyword evidence="7 13" id="KW-0732">Signal</keyword>
<organism evidence="16 17">
    <name type="scientific">Eragrostis curvula</name>
    <name type="common">weeping love grass</name>
    <dbReference type="NCBI Taxonomy" id="38414"/>
    <lineage>
        <taxon>Eukaryota</taxon>
        <taxon>Viridiplantae</taxon>
        <taxon>Streptophyta</taxon>
        <taxon>Embryophyta</taxon>
        <taxon>Tracheophyta</taxon>
        <taxon>Spermatophyta</taxon>
        <taxon>Magnoliopsida</taxon>
        <taxon>Liliopsida</taxon>
        <taxon>Poales</taxon>
        <taxon>Poaceae</taxon>
        <taxon>PACMAD clade</taxon>
        <taxon>Chloridoideae</taxon>
        <taxon>Eragrostideae</taxon>
        <taxon>Eragrostidinae</taxon>
        <taxon>Eragrostis</taxon>
    </lineage>
</organism>
<keyword evidence="11" id="KW-0325">Glycoprotein</keyword>